<evidence type="ECO:0000256" key="8">
    <source>
        <dbReference type="ARBA" id="ARBA00023295"/>
    </source>
</evidence>
<evidence type="ECO:0000256" key="1">
    <source>
        <dbReference type="ARBA" id="ARBA00001863"/>
    </source>
</evidence>
<accession>A0A1V6SI85</accession>
<dbReference type="PRINTS" id="PR00736">
    <property type="entry name" value="GLHYDRLASE15"/>
</dbReference>
<dbReference type="PROSITE" id="PS00820">
    <property type="entry name" value="GLUCOAMYLASE"/>
    <property type="match status" value="1"/>
</dbReference>
<evidence type="ECO:0000256" key="11">
    <source>
        <dbReference type="ARBA" id="ARBA00033473"/>
    </source>
</evidence>
<organism evidence="14 15">
    <name type="scientific">Penicillium flavigenum</name>
    <dbReference type="NCBI Taxonomy" id="254877"/>
    <lineage>
        <taxon>Eukaryota</taxon>
        <taxon>Fungi</taxon>
        <taxon>Dikarya</taxon>
        <taxon>Ascomycota</taxon>
        <taxon>Pezizomycotina</taxon>
        <taxon>Eurotiomycetes</taxon>
        <taxon>Eurotiomycetidae</taxon>
        <taxon>Eurotiales</taxon>
        <taxon>Aspergillaceae</taxon>
        <taxon>Penicillium</taxon>
    </lineage>
</organism>
<dbReference type="EC" id="3.2.1.3" evidence="3"/>
<evidence type="ECO:0000313" key="14">
    <source>
        <dbReference type="EMBL" id="OQE13293.1"/>
    </source>
</evidence>
<evidence type="ECO:0000256" key="3">
    <source>
        <dbReference type="ARBA" id="ARBA00012593"/>
    </source>
</evidence>
<feature type="signal peptide" evidence="12">
    <location>
        <begin position="1"/>
        <end position="21"/>
    </location>
</feature>
<dbReference type="Proteomes" id="UP000191342">
    <property type="component" value="Unassembled WGS sequence"/>
</dbReference>
<evidence type="ECO:0000256" key="6">
    <source>
        <dbReference type="ARBA" id="ARBA00023180"/>
    </source>
</evidence>
<evidence type="ECO:0000256" key="7">
    <source>
        <dbReference type="ARBA" id="ARBA00023277"/>
    </source>
</evidence>
<evidence type="ECO:0000256" key="2">
    <source>
        <dbReference type="ARBA" id="ARBA00006188"/>
    </source>
</evidence>
<evidence type="ECO:0000256" key="10">
    <source>
        <dbReference type="ARBA" id="ARBA00033442"/>
    </source>
</evidence>
<comment type="catalytic activity">
    <reaction evidence="1">
        <text>Hydrolysis of terminal (1-&gt;4)-linked alpha-D-glucose residues successively from non-reducing ends of the chains with release of beta-D-glucose.</text>
        <dbReference type="EC" id="3.2.1.3"/>
    </reaction>
</comment>
<dbReference type="Gene3D" id="1.50.10.10">
    <property type="match status" value="2"/>
</dbReference>
<reference evidence="15" key="1">
    <citation type="journal article" date="2017" name="Nat. Microbiol.">
        <title>Global analysis of biosynthetic gene clusters reveals vast potential of secondary metabolite production in Penicillium species.</title>
        <authorList>
            <person name="Nielsen J.C."/>
            <person name="Grijseels S."/>
            <person name="Prigent S."/>
            <person name="Ji B."/>
            <person name="Dainat J."/>
            <person name="Nielsen K.F."/>
            <person name="Frisvad J.C."/>
            <person name="Workman M."/>
            <person name="Nielsen J."/>
        </authorList>
    </citation>
    <scope>NUCLEOTIDE SEQUENCE [LARGE SCALE GENOMIC DNA]</scope>
    <source>
        <strain evidence="15">IBT 14082</strain>
    </source>
</reference>
<name>A0A1V6SI85_9EURO</name>
<comment type="similarity">
    <text evidence="2">Belongs to the glycosyl hydrolase 15 family.</text>
</comment>
<sequence length="420" mass="45067">MAGGLALALYALALCQNPVAAPQVASRATDSLDDWLASETAVSLKGILAQIGADSAYTKSATPAIVIASPSTSSPGCALLHLDPWFGSMIQLLVNLFHSGKLDLQTVIEEYVNSQAYLQTVSSPSSGFSSGEQVEPKFHVEMSAFTGGWGRPQRDGPALLTTALSASASGFLGDNGYDTYAVDNIRPIVQNDLSYIDKYRPQSGYDLWEEVNGMPFFTVVTHHRALVEGSAFASRVGASCSWCDSQAAKFSATCRPSGPGTVLASCVRQPQCVHWFFALRLFFPQGVAISAGRYPEYSYYNNNPCFLTTLAAAEQLYDAIYQWNKVGSITTTSISLFLFKDIYGSAAIGTYSSSSTTFTSITNAVKGYAGSYMSVAQSHAISNRFLAEQFNKSTSIQLFAHDLNWSYAALLTANAIVPPS</sequence>
<evidence type="ECO:0000313" key="15">
    <source>
        <dbReference type="Proteomes" id="UP000191342"/>
    </source>
</evidence>
<keyword evidence="15" id="KW-1185">Reference proteome</keyword>
<feature type="chain" id="PRO_5012731901" description="glucan 1,4-alpha-glucosidase" evidence="12">
    <location>
        <begin position="22"/>
        <end position="420"/>
    </location>
</feature>
<dbReference type="PANTHER" id="PTHR31616">
    <property type="entry name" value="TREHALASE"/>
    <property type="match status" value="1"/>
</dbReference>
<dbReference type="EMBL" id="MLQL01000051">
    <property type="protein sequence ID" value="OQE13293.1"/>
    <property type="molecule type" value="Genomic_DNA"/>
</dbReference>
<feature type="domain" description="GH15-like" evidence="13">
    <location>
        <begin position="291"/>
        <end position="414"/>
    </location>
</feature>
<dbReference type="OrthoDB" id="6123450at2759"/>
<dbReference type="STRING" id="254877.A0A1V6SI85"/>
<feature type="domain" description="GH15-like" evidence="13">
    <location>
        <begin position="42"/>
        <end position="250"/>
    </location>
</feature>
<keyword evidence="9" id="KW-0624">Polysaccharide degradation</keyword>
<evidence type="ECO:0000256" key="5">
    <source>
        <dbReference type="ARBA" id="ARBA00022801"/>
    </source>
</evidence>
<comment type="caution">
    <text evidence="14">The sequence shown here is derived from an EMBL/GenBank/DDBJ whole genome shotgun (WGS) entry which is preliminary data.</text>
</comment>
<gene>
    <name evidence="14" type="ORF">PENFLA_c051G07899</name>
</gene>
<keyword evidence="7" id="KW-0119">Carbohydrate metabolism</keyword>
<dbReference type="InterPro" id="IPR008928">
    <property type="entry name" value="6-hairpin_glycosidase_sf"/>
</dbReference>
<dbReference type="GO" id="GO:0004339">
    <property type="term" value="F:glucan 1,4-alpha-glucosidase activity"/>
    <property type="evidence" value="ECO:0007669"/>
    <property type="project" value="UniProtKB-EC"/>
</dbReference>
<dbReference type="InterPro" id="IPR012341">
    <property type="entry name" value="6hp_glycosidase-like_sf"/>
</dbReference>
<keyword evidence="5" id="KW-0378">Hydrolase</keyword>
<dbReference type="Pfam" id="PF00723">
    <property type="entry name" value="Glyco_hydro_15"/>
    <property type="match status" value="2"/>
</dbReference>
<evidence type="ECO:0000256" key="9">
    <source>
        <dbReference type="ARBA" id="ARBA00023326"/>
    </source>
</evidence>
<proteinExistence type="inferred from homology"/>
<protein>
    <recommendedName>
        <fullName evidence="3">glucan 1,4-alpha-glucosidase</fullName>
        <ecNumber evidence="3">3.2.1.3</ecNumber>
    </recommendedName>
    <alternativeName>
        <fullName evidence="11">1,4-alpha-D-glucan glucohydrolase</fullName>
    </alternativeName>
    <alternativeName>
        <fullName evidence="10">Glucan 1,4-alpha-glucosidase</fullName>
    </alternativeName>
</protein>
<evidence type="ECO:0000256" key="4">
    <source>
        <dbReference type="ARBA" id="ARBA00022729"/>
    </source>
</evidence>
<dbReference type="InterPro" id="IPR000165">
    <property type="entry name" value="Glucoamylase"/>
</dbReference>
<dbReference type="InterPro" id="IPR011613">
    <property type="entry name" value="GH15-like"/>
</dbReference>
<dbReference type="PANTHER" id="PTHR31616:SF12">
    <property type="entry name" value="GLUCOAMYLASE"/>
    <property type="match status" value="1"/>
</dbReference>
<dbReference type="GO" id="GO:0000272">
    <property type="term" value="P:polysaccharide catabolic process"/>
    <property type="evidence" value="ECO:0007669"/>
    <property type="project" value="UniProtKB-KW"/>
</dbReference>
<dbReference type="AlphaFoldDB" id="A0A1V6SI85"/>
<keyword evidence="4 12" id="KW-0732">Signal</keyword>
<dbReference type="InterPro" id="IPR046966">
    <property type="entry name" value="Glucoamylase_active_site"/>
</dbReference>
<dbReference type="SUPFAM" id="SSF48208">
    <property type="entry name" value="Six-hairpin glycosidases"/>
    <property type="match status" value="1"/>
</dbReference>
<evidence type="ECO:0000256" key="12">
    <source>
        <dbReference type="SAM" id="SignalP"/>
    </source>
</evidence>
<evidence type="ECO:0000259" key="13">
    <source>
        <dbReference type="Pfam" id="PF00723"/>
    </source>
</evidence>
<dbReference type="GO" id="GO:0000324">
    <property type="term" value="C:fungal-type vacuole"/>
    <property type="evidence" value="ECO:0007669"/>
    <property type="project" value="TreeGrafter"/>
</dbReference>
<keyword evidence="6" id="KW-0325">Glycoprotein</keyword>
<keyword evidence="8" id="KW-0326">Glycosidase</keyword>